<dbReference type="PRINTS" id="PR01438">
    <property type="entry name" value="UNVRSLSTRESS"/>
</dbReference>
<name>A0A1Q2L2Z6_9BACL</name>
<dbReference type="CDD" id="cd00293">
    <property type="entry name" value="USP-like"/>
    <property type="match status" value="1"/>
</dbReference>
<organism evidence="4 5">
    <name type="scientific">Planococcus lenghuensis</name>
    <dbReference type="NCBI Taxonomy" id="2213202"/>
    <lineage>
        <taxon>Bacteria</taxon>
        <taxon>Bacillati</taxon>
        <taxon>Bacillota</taxon>
        <taxon>Bacilli</taxon>
        <taxon>Bacillales</taxon>
        <taxon>Caryophanaceae</taxon>
        <taxon>Planococcus</taxon>
    </lineage>
</organism>
<dbReference type="Gene3D" id="3.40.50.620">
    <property type="entry name" value="HUPs"/>
    <property type="match status" value="1"/>
</dbReference>
<evidence type="ECO:0000313" key="4">
    <source>
        <dbReference type="EMBL" id="AQQ54783.1"/>
    </source>
</evidence>
<evidence type="ECO:0000313" key="5">
    <source>
        <dbReference type="Proteomes" id="UP000188184"/>
    </source>
</evidence>
<dbReference type="KEGG" id="pmar:B0X71_17855"/>
<dbReference type="PANTHER" id="PTHR46268">
    <property type="entry name" value="STRESS RESPONSE PROTEIN NHAX"/>
    <property type="match status" value="1"/>
</dbReference>
<reference evidence="4 5" key="1">
    <citation type="submission" date="2017-02" db="EMBL/GenBank/DDBJ databases">
        <title>The complete genomic sequence of a novel cold adapted crude oil-degrading bacterium Planococcus qaidamina Y42.</title>
        <authorList>
            <person name="Yang R."/>
        </authorList>
    </citation>
    <scope>NUCLEOTIDE SEQUENCE [LARGE SCALE GENOMIC DNA]</scope>
    <source>
        <strain evidence="4 5">Y42</strain>
    </source>
</reference>
<protein>
    <recommendedName>
        <fullName evidence="2">Universal stress protein</fullName>
    </recommendedName>
</protein>
<dbReference type="InterPro" id="IPR014729">
    <property type="entry name" value="Rossmann-like_a/b/a_fold"/>
</dbReference>
<accession>A0A1Q2L2Z6</accession>
<evidence type="ECO:0000259" key="3">
    <source>
        <dbReference type="Pfam" id="PF00582"/>
    </source>
</evidence>
<dbReference type="OrthoDB" id="9789668at2"/>
<dbReference type="InterPro" id="IPR006016">
    <property type="entry name" value="UspA"/>
</dbReference>
<dbReference type="AlphaFoldDB" id="A0A1Q2L2Z6"/>
<proteinExistence type="inferred from homology"/>
<evidence type="ECO:0000256" key="1">
    <source>
        <dbReference type="ARBA" id="ARBA00008791"/>
    </source>
</evidence>
<dbReference type="InterPro" id="IPR006015">
    <property type="entry name" value="Universal_stress_UspA"/>
</dbReference>
<dbReference type="Proteomes" id="UP000188184">
    <property type="component" value="Chromosome"/>
</dbReference>
<dbReference type="RefSeq" id="WP_077590682.1">
    <property type="nucleotide sequence ID" value="NZ_CP019640.1"/>
</dbReference>
<comment type="similarity">
    <text evidence="1 2">Belongs to the universal stress protein A family.</text>
</comment>
<dbReference type="PIRSF" id="PIRSF006276">
    <property type="entry name" value="UspA"/>
    <property type="match status" value="1"/>
</dbReference>
<gene>
    <name evidence="4" type="ORF">B0X71_17855</name>
</gene>
<comment type="subcellular location">
    <subcellularLocation>
        <location evidence="2">Cytoplasm</location>
    </subcellularLocation>
</comment>
<feature type="domain" description="UspA" evidence="3">
    <location>
        <begin position="5"/>
        <end position="144"/>
    </location>
</feature>
<dbReference type="PANTHER" id="PTHR46268:SF6">
    <property type="entry name" value="UNIVERSAL STRESS PROTEIN UP12"/>
    <property type="match status" value="1"/>
</dbReference>
<sequence>MALTYDRILVAVDGSDEAEWAFKKAIGLAERNDASLTLVNIIDTRTLTIIGNSNPDYAEQVRKSSQELLDGYKKQAEEAGLQHVNTVAAIGLPKIAISREVAKKVEPDLIVCGATGMGPIQHFLLGSVSEHIVRTSRCDVLVVRTEEHAAANA</sequence>
<dbReference type="EMBL" id="CP019640">
    <property type="protein sequence ID" value="AQQ54783.1"/>
    <property type="molecule type" value="Genomic_DNA"/>
</dbReference>
<dbReference type="Pfam" id="PF00582">
    <property type="entry name" value="Usp"/>
    <property type="match status" value="1"/>
</dbReference>
<keyword evidence="5" id="KW-1185">Reference proteome</keyword>
<keyword evidence="2" id="KW-0963">Cytoplasm</keyword>
<evidence type="ECO:0000256" key="2">
    <source>
        <dbReference type="PIRNR" id="PIRNR006276"/>
    </source>
</evidence>
<dbReference type="GO" id="GO:0005737">
    <property type="term" value="C:cytoplasm"/>
    <property type="evidence" value="ECO:0007669"/>
    <property type="project" value="UniProtKB-SubCell"/>
</dbReference>
<dbReference type="SUPFAM" id="SSF52402">
    <property type="entry name" value="Adenine nucleotide alpha hydrolases-like"/>
    <property type="match status" value="1"/>
</dbReference>